<evidence type="ECO:0000259" key="7">
    <source>
        <dbReference type="Pfam" id="PF17851"/>
    </source>
</evidence>
<dbReference type="AlphaFoldDB" id="A0A1M6C7T5"/>
<evidence type="ECO:0000256" key="1">
    <source>
        <dbReference type="ARBA" id="ARBA00009865"/>
    </source>
</evidence>
<dbReference type="Gene3D" id="2.60.120.200">
    <property type="match status" value="1"/>
</dbReference>
<dbReference type="Pfam" id="PF04616">
    <property type="entry name" value="Glyco_hydro_43"/>
    <property type="match status" value="1"/>
</dbReference>
<dbReference type="OrthoDB" id="9758923at2"/>
<evidence type="ECO:0000256" key="6">
    <source>
        <dbReference type="RuleBase" id="RU361187"/>
    </source>
</evidence>
<evidence type="ECO:0000256" key="5">
    <source>
        <dbReference type="PIRSR" id="PIRSR606710-2"/>
    </source>
</evidence>
<accession>A0A1M6C7T5</accession>
<dbReference type="EMBL" id="FQZG01000009">
    <property type="protein sequence ID" value="SHI57052.1"/>
    <property type="molecule type" value="Genomic_DNA"/>
</dbReference>
<dbReference type="Proteomes" id="UP000184512">
    <property type="component" value="Unassembled WGS sequence"/>
</dbReference>
<evidence type="ECO:0000256" key="2">
    <source>
        <dbReference type="ARBA" id="ARBA00022801"/>
    </source>
</evidence>
<feature type="active site" description="Proton acceptor" evidence="4">
    <location>
        <position position="15"/>
    </location>
</feature>
<dbReference type="PANTHER" id="PTHR42812:SF12">
    <property type="entry name" value="BETA-XYLOSIDASE-RELATED"/>
    <property type="match status" value="1"/>
</dbReference>
<gene>
    <name evidence="8" type="ORF">SAMN02745244_00611</name>
</gene>
<evidence type="ECO:0000256" key="4">
    <source>
        <dbReference type="PIRSR" id="PIRSR606710-1"/>
    </source>
</evidence>
<comment type="similarity">
    <text evidence="1 6">Belongs to the glycosyl hydrolase 43 family.</text>
</comment>
<dbReference type="Gene3D" id="2.115.10.20">
    <property type="entry name" value="Glycosyl hydrolase domain, family 43"/>
    <property type="match status" value="1"/>
</dbReference>
<keyword evidence="9" id="KW-1185">Reference proteome</keyword>
<reference evidence="8 9" key="1">
    <citation type="submission" date="2016-11" db="EMBL/GenBank/DDBJ databases">
        <authorList>
            <person name="Jaros S."/>
            <person name="Januszkiewicz K."/>
            <person name="Wedrychowicz H."/>
        </authorList>
    </citation>
    <scope>NUCLEOTIDE SEQUENCE [LARGE SCALE GENOMIC DNA]</scope>
    <source>
        <strain evidence="8 9">DSM 12906</strain>
    </source>
</reference>
<dbReference type="CDD" id="cd09000">
    <property type="entry name" value="GH43_SXA-like"/>
    <property type="match status" value="1"/>
</dbReference>
<dbReference type="InterPro" id="IPR023296">
    <property type="entry name" value="Glyco_hydro_beta-prop_sf"/>
</dbReference>
<evidence type="ECO:0000256" key="3">
    <source>
        <dbReference type="ARBA" id="ARBA00023295"/>
    </source>
</evidence>
<dbReference type="PANTHER" id="PTHR42812">
    <property type="entry name" value="BETA-XYLOSIDASE"/>
    <property type="match status" value="1"/>
</dbReference>
<dbReference type="InterPro" id="IPR051795">
    <property type="entry name" value="Glycosyl_Hydrlase_43"/>
</dbReference>
<feature type="domain" description="Beta-xylosidase C-terminal Concanavalin A-like" evidence="7">
    <location>
        <begin position="347"/>
        <end position="532"/>
    </location>
</feature>
<dbReference type="RefSeq" id="WP_073186093.1">
    <property type="nucleotide sequence ID" value="NZ_FQZG01000009.1"/>
</dbReference>
<dbReference type="SUPFAM" id="SSF75005">
    <property type="entry name" value="Arabinanase/levansucrase/invertase"/>
    <property type="match status" value="1"/>
</dbReference>
<organism evidence="8 9">
    <name type="scientific">Tessaracoccus bendigoensis DSM 12906</name>
    <dbReference type="NCBI Taxonomy" id="1123357"/>
    <lineage>
        <taxon>Bacteria</taxon>
        <taxon>Bacillati</taxon>
        <taxon>Actinomycetota</taxon>
        <taxon>Actinomycetes</taxon>
        <taxon>Propionibacteriales</taxon>
        <taxon>Propionibacteriaceae</taxon>
        <taxon>Tessaracoccus</taxon>
    </lineage>
</organism>
<feature type="site" description="Important for catalytic activity, responsible for pKa modulation of the active site Glu and correct orientation of both the proton donor and substrate" evidence="5">
    <location>
        <position position="129"/>
    </location>
</feature>
<proteinExistence type="inferred from homology"/>
<dbReference type="InterPro" id="IPR041542">
    <property type="entry name" value="GH43_C2"/>
</dbReference>
<evidence type="ECO:0000313" key="9">
    <source>
        <dbReference type="Proteomes" id="UP000184512"/>
    </source>
</evidence>
<dbReference type="GO" id="GO:0004553">
    <property type="term" value="F:hydrolase activity, hydrolyzing O-glycosyl compounds"/>
    <property type="evidence" value="ECO:0007669"/>
    <property type="project" value="InterPro"/>
</dbReference>
<keyword evidence="3 6" id="KW-0326">Glycosidase</keyword>
<evidence type="ECO:0000313" key="8">
    <source>
        <dbReference type="EMBL" id="SHI57052.1"/>
    </source>
</evidence>
<protein>
    <submittedName>
        <fullName evidence="8">Xylan 1,4-beta-xylosidase</fullName>
    </submittedName>
</protein>
<name>A0A1M6C7T5_9ACTN</name>
<dbReference type="SUPFAM" id="SSF49899">
    <property type="entry name" value="Concanavalin A-like lectins/glucanases"/>
    <property type="match status" value="1"/>
</dbReference>
<dbReference type="InterPro" id="IPR006710">
    <property type="entry name" value="Glyco_hydro_43"/>
</dbReference>
<dbReference type="GO" id="GO:0005975">
    <property type="term" value="P:carbohydrate metabolic process"/>
    <property type="evidence" value="ECO:0007669"/>
    <property type="project" value="InterPro"/>
</dbReference>
<dbReference type="STRING" id="1123357.SAMN02745244_00611"/>
<keyword evidence="2 6" id="KW-0378">Hydrolase</keyword>
<feature type="active site" description="Proton donor" evidence="4">
    <location>
        <position position="188"/>
    </location>
</feature>
<dbReference type="InterPro" id="IPR013320">
    <property type="entry name" value="ConA-like_dom_sf"/>
</dbReference>
<dbReference type="Pfam" id="PF17851">
    <property type="entry name" value="GH43_C2"/>
    <property type="match status" value="1"/>
</dbReference>
<sequence>MTGIPNPVLSGFDPDPSILRVGSSYYLATSTFEWLPAVRIHRSEDLNHWELIGHAVTGDQLGMRGLPASTGVWAPCLTRHPATGRFYLVFSVMKSQVAEVFDVENLLVWADDMEGPWSDPVFLNGVGFDPSLFHDEDGTTWLTTLEWETREGREHPGWIVAQRVDLETLTVGPPQRIHHGSTDRGAMEAPHLYHHDGWYYLMTAEGGTGYGHGVCLARSRTLLGPYAADPIGPFITSWPAPYFGRNNRDFLRPEYHNPDAPLQKAGHGSLVEGETGDWYVAHLSSRPLPGTKASVLGRETSIQRVEWHEGWLRLVGGGTLARAQFDVPGEIEGHERALDVSTDFRSGVPMAFSSLRDPASGQWCSTGPRGLELKGRDSLSSVFDVSLLATRLRAFSAVATTKVDFQPDHFSQTAGLTLFYDNRNFSYLRITWDEVCQSRMLGVVHLRTGQKTEFPLAEIAIDDGEVTLRADIRLGGLQFSAKLGGQWVRIGPELDVTGLSDDVIGGFTGTFVGIACSDGLSRSRAATFGHFSLIHDR</sequence>